<accession>A0A5B0DV99</accession>
<keyword evidence="4" id="KW-1185">Reference proteome</keyword>
<gene>
    <name evidence="3" type="ORF">FPY71_07250</name>
</gene>
<dbReference type="EMBL" id="VTWH01000002">
    <property type="protein sequence ID" value="KAA0970313.1"/>
    <property type="molecule type" value="Genomic_DNA"/>
</dbReference>
<proteinExistence type="predicted"/>
<dbReference type="OrthoDB" id="7904110at2"/>
<feature type="domain" description="Tape measure protein N-terminal" evidence="2">
    <location>
        <begin position="125"/>
        <end position="315"/>
    </location>
</feature>
<evidence type="ECO:0000259" key="2">
    <source>
        <dbReference type="Pfam" id="PF20155"/>
    </source>
</evidence>
<dbReference type="Pfam" id="PF20155">
    <property type="entry name" value="TMP_3"/>
    <property type="match status" value="1"/>
</dbReference>
<organism evidence="3 4">
    <name type="scientific">Aureimonas fodinaquatilis</name>
    <dbReference type="NCBI Taxonomy" id="2565783"/>
    <lineage>
        <taxon>Bacteria</taxon>
        <taxon>Pseudomonadati</taxon>
        <taxon>Pseudomonadota</taxon>
        <taxon>Alphaproteobacteria</taxon>
        <taxon>Hyphomicrobiales</taxon>
        <taxon>Aurantimonadaceae</taxon>
        <taxon>Aureimonas</taxon>
    </lineage>
</organism>
<feature type="compositionally biased region" description="Basic and acidic residues" evidence="1">
    <location>
        <begin position="652"/>
        <end position="666"/>
    </location>
</feature>
<protein>
    <submittedName>
        <fullName evidence="3">Tape measure protein</fullName>
    </submittedName>
</protein>
<comment type="caution">
    <text evidence="3">The sequence shown here is derived from an EMBL/GenBank/DDBJ whole genome shotgun (WGS) entry which is preliminary data.</text>
</comment>
<dbReference type="RefSeq" id="WP_149299176.1">
    <property type="nucleotide sequence ID" value="NZ_VTWH01000002.1"/>
</dbReference>
<reference evidence="3 4" key="1">
    <citation type="submission" date="2019-08" db="EMBL/GenBank/DDBJ databases">
        <title>Aureimonas fodiniaquatilis sp. nov., isolated from a coal mine wastewater.</title>
        <authorList>
            <person name="Kim W."/>
        </authorList>
    </citation>
    <scope>NUCLEOTIDE SEQUENCE [LARGE SCALE GENOMIC DNA]</scope>
    <source>
        <strain evidence="3 4">CAU 1482</strain>
    </source>
</reference>
<dbReference type="Proteomes" id="UP000324738">
    <property type="component" value="Unassembled WGS sequence"/>
</dbReference>
<dbReference type="InterPro" id="IPR013491">
    <property type="entry name" value="Tape_meas_N"/>
</dbReference>
<feature type="region of interest" description="Disordered" evidence="1">
    <location>
        <begin position="621"/>
        <end position="666"/>
    </location>
</feature>
<dbReference type="NCBIfam" id="TIGR02675">
    <property type="entry name" value="tape_meas_nterm"/>
    <property type="match status" value="1"/>
</dbReference>
<name>A0A5B0DV99_9HYPH</name>
<dbReference type="AlphaFoldDB" id="A0A5B0DV99"/>
<sequence>MLLNCLPLGESRRWHRQQHDRQHHFHPGILLMVDIATLGIAVESKQVDSATTSLGKFTGSAGAAERAVTKMGKESSSAGRAAAAANDNAARSANKAAVAYAGWERAAANVGRVLGAIVGALATGALVRYADAWSDMQSQVGAATRDMEAAPAMMQRLVDIANASYSPLQQTVETYSRNVSVLRDMGGTAKDAADFTESMNNALVLTATRGERAASVQNALSKAMAVGKLQADGLETVLANGGAVAEALADELGTTVNGLRAMATAGRITGDVIANALIKRTEEFRARAAEMPATVADAFVRIQTNLTAFVGQMDQATGASGFLAEKLIWVADNIDTIAKVAAVAGVALTVAFAPAIFATIITGLNAATAAAVAFSLAISANPIGATTVALAAATAAVMFFGDEVAISADGTVTLRDYAVAAFTSIGDAVRSLGEWFGTVFGGLEGHVDTAITAATTLFTGGFTTWMTVLRTTINWMIGVVKTGVENIATLAKVGFEHGFTAAGQLAYNAVVEYLALMMQKAVEAANFIIEELSQGINRLNRILPNTMQLGNPFLTLDYDPHAIAESIRGTKVEVTDAVKEIDAAMSANAKANMSRDYLGELGAAWTGAAEKVSAARRAIEGEDTGDGLGPGGGALRSANNDNSKSGGRKRKTESEKAAEKAAKEAQRLSDAYDGITRRAQQRIVDLQIERDALGMTEEATARLRYETELFNSAINAGINLTAQQEQQLRGYAATMAAIEEETRLVKEQMDFARGVTGGFFSDMRSGLESGKGIWRSFADSVSSALDKIINKLQDGLLNSLFGGVSGDGGAGLLGGLFGGGRGKSGGGKSSGDAVSAMTNFLGFKETGASGKSINSFMKSNGVDIDAARTAWCAGFVNSSLESVGVDGSGSLVANSFLNWGSKVNPGSALRGDVLVKSRGLGANQTGGHVGMATGASRMGSNGLELQMISGNQGNAVSQTWEKAAALDVRRASETLSESSKQISGAASSFGQNFDLSTSTMTSTMEGTVSQFAPKFGSSLDQLLKSIQGGGGSGLGSLVSSLFGLSPRAAAVTAAGGAGLWSSGGYTGPGGVHEPAGVVHKGEVVWSQRDVARAGGVGTVEAMRKGRRGYAGGGAVAGVSASGGGVSINIINNAGAQVSQQERTNADGSTSIDIMVDRMVAQKIGTRGTDSNNMMRQNFGARQVLARR</sequence>
<evidence type="ECO:0000313" key="3">
    <source>
        <dbReference type="EMBL" id="KAA0970313.1"/>
    </source>
</evidence>
<evidence type="ECO:0000256" key="1">
    <source>
        <dbReference type="SAM" id="MobiDB-lite"/>
    </source>
</evidence>
<evidence type="ECO:0000313" key="4">
    <source>
        <dbReference type="Proteomes" id="UP000324738"/>
    </source>
</evidence>